<dbReference type="InterPro" id="IPR036047">
    <property type="entry name" value="F-box-like_dom_sf"/>
</dbReference>
<gene>
    <name evidence="3" type="ORF">ONB1V03_LOCUS18504</name>
</gene>
<evidence type="ECO:0000259" key="2">
    <source>
        <dbReference type="PROSITE" id="PS50181"/>
    </source>
</evidence>
<dbReference type="PROSITE" id="PS50181">
    <property type="entry name" value="FBOX"/>
    <property type="match status" value="1"/>
</dbReference>
<dbReference type="OrthoDB" id="5860767at2759"/>
<dbReference type="SUPFAM" id="SSF81383">
    <property type="entry name" value="F-box domain"/>
    <property type="match status" value="1"/>
</dbReference>
<evidence type="ECO:0000313" key="3">
    <source>
        <dbReference type="EMBL" id="CAD7661944.1"/>
    </source>
</evidence>
<dbReference type="EMBL" id="OC940472">
    <property type="protein sequence ID" value="CAD7661944.1"/>
    <property type="molecule type" value="Genomic_DNA"/>
</dbReference>
<evidence type="ECO:0000313" key="4">
    <source>
        <dbReference type="Proteomes" id="UP000728032"/>
    </source>
</evidence>
<dbReference type="Proteomes" id="UP000728032">
    <property type="component" value="Unassembled WGS sequence"/>
</dbReference>
<feature type="domain" description="F-box" evidence="2">
    <location>
        <begin position="21"/>
        <end position="69"/>
    </location>
</feature>
<proteinExistence type="predicted"/>
<dbReference type="PANTHER" id="PTHR13252">
    <property type="entry name" value="F-BOX ONLY PROTEIN 28"/>
    <property type="match status" value="1"/>
</dbReference>
<feature type="compositionally biased region" description="Polar residues" evidence="1">
    <location>
        <begin position="368"/>
        <end position="379"/>
    </location>
</feature>
<feature type="compositionally biased region" description="Polar residues" evidence="1">
    <location>
        <begin position="226"/>
        <end position="237"/>
    </location>
</feature>
<dbReference type="EMBL" id="CAJPVJ010025647">
    <property type="protein sequence ID" value="CAG2179080.1"/>
    <property type="molecule type" value="Genomic_DNA"/>
</dbReference>
<feature type="compositionally biased region" description="Low complexity" evidence="1">
    <location>
        <begin position="325"/>
        <end position="339"/>
    </location>
</feature>
<feature type="non-terminal residue" evidence="3">
    <location>
        <position position="1"/>
    </location>
</feature>
<evidence type="ECO:0000256" key="1">
    <source>
        <dbReference type="SAM" id="MobiDB-lite"/>
    </source>
</evidence>
<sequence length="421" mass="48372">MDCKEDAMATSGQPLEPMAQPLVLNDMPNEIMDKIFGLLSFETIAKNRIVCKRFNQIGSQILNREFQTLRNYTQQRFQTIKSQMPRRESARRKHPLARESDIIETLHMRLTLLQMTFSKHIERMHCCFFSGEILDEVHRIIRYVRNTPVLSRAYKVTDELFDLSTMAMEYFKEHIEPTLPEINYFGVADYLLDYSPTLTGSPQTQLSLMETTTKGIHQTHRRKSIKSNANPLESSSGYKNSETIALKKRLKNAEMNVKRNNTQILSLKREVLLAKKKWSQQQRVANSMRTRFDDFDKKFETTNRKMSAVLEELSKCKTELQYWRSTSPSGSTPTPNTKPNHCRCGDTSNENDSLLVPEVFKPIDDKSTTAASEVSTSGDNGLDGGNEADGLPVVHRVEGKHCKRKLSYLDEKKCDKKSRKS</sequence>
<accession>A0A7R9ML60</accession>
<keyword evidence="4" id="KW-1185">Reference proteome</keyword>
<feature type="region of interest" description="Disordered" evidence="1">
    <location>
        <begin position="217"/>
        <end position="237"/>
    </location>
</feature>
<feature type="region of interest" description="Disordered" evidence="1">
    <location>
        <begin position="365"/>
        <end position="392"/>
    </location>
</feature>
<organism evidence="3">
    <name type="scientific">Oppiella nova</name>
    <dbReference type="NCBI Taxonomy" id="334625"/>
    <lineage>
        <taxon>Eukaryota</taxon>
        <taxon>Metazoa</taxon>
        <taxon>Ecdysozoa</taxon>
        <taxon>Arthropoda</taxon>
        <taxon>Chelicerata</taxon>
        <taxon>Arachnida</taxon>
        <taxon>Acari</taxon>
        <taxon>Acariformes</taxon>
        <taxon>Sarcoptiformes</taxon>
        <taxon>Oribatida</taxon>
        <taxon>Brachypylina</taxon>
        <taxon>Oppioidea</taxon>
        <taxon>Oppiidae</taxon>
        <taxon>Oppiella</taxon>
    </lineage>
</organism>
<reference evidence="3" key="1">
    <citation type="submission" date="2020-11" db="EMBL/GenBank/DDBJ databases">
        <authorList>
            <person name="Tran Van P."/>
        </authorList>
    </citation>
    <scope>NUCLEOTIDE SEQUENCE</scope>
</reference>
<protein>
    <recommendedName>
        <fullName evidence="2">F-box domain-containing protein</fullName>
    </recommendedName>
</protein>
<dbReference type="CDD" id="cd22100">
    <property type="entry name" value="F-box_FBXO28"/>
    <property type="match status" value="1"/>
</dbReference>
<dbReference type="InterPro" id="IPR039719">
    <property type="entry name" value="FBXO28"/>
</dbReference>
<dbReference type="GO" id="GO:0003713">
    <property type="term" value="F:transcription coactivator activity"/>
    <property type="evidence" value="ECO:0007669"/>
    <property type="project" value="TreeGrafter"/>
</dbReference>
<dbReference type="GO" id="GO:0005634">
    <property type="term" value="C:nucleus"/>
    <property type="evidence" value="ECO:0007669"/>
    <property type="project" value="TreeGrafter"/>
</dbReference>
<dbReference type="PANTHER" id="PTHR13252:SF1">
    <property type="entry name" value="DAMPENED, ISOFORM A"/>
    <property type="match status" value="1"/>
</dbReference>
<name>A0A7R9ML60_9ACAR</name>
<dbReference type="AlphaFoldDB" id="A0A7R9ML60"/>
<dbReference type="InterPro" id="IPR001810">
    <property type="entry name" value="F-box_dom"/>
</dbReference>
<feature type="region of interest" description="Disordered" evidence="1">
    <location>
        <begin position="324"/>
        <end position="350"/>
    </location>
</feature>